<evidence type="ECO:0000313" key="5">
    <source>
        <dbReference type="Proteomes" id="UP001501598"/>
    </source>
</evidence>
<keyword evidence="1" id="KW-0238">DNA-binding</keyword>
<dbReference type="Gene3D" id="1.10.150.130">
    <property type="match status" value="1"/>
</dbReference>
<dbReference type="EMBL" id="BAABGT010000083">
    <property type="protein sequence ID" value="GAA4554395.1"/>
    <property type="molecule type" value="Genomic_DNA"/>
</dbReference>
<keyword evidence="2" id="KW-0233">DNA recombination</keyword>
<sequence>MRVAAGTDPVTKQRHRLTEIIPAGPLAEDEAEKALRRLLVQVDEKVNPRTAATVAQLLEKHFALLEVERTTRATYENLARTHIVPVIGKVKLAALSSQIFDSFYALLRRCRLHCKGQRMIEHRVKGKHDCDHRCRRHVCKPLAQSTIRQIHVILSGALRRAVRWRWLSRNPIEHAEPPKQPAANPQPPTSAEAARILNASWDDPDWAVLVWLTMVTGARRGELCTLRWDDVDLLTGTLRVQRSIAELLRHRPSRAGPRVMRRDPPGDEPHDMGGQLRNRPRSVSMSELAERERDRHPTPDALDAVTLPDKPAGIGLDIGPDPRAPEPIERRRLGEVPLQHGRSALLRVRNGPTTMPPTPPVMWPQTEQPDPLHRPTWTPAPAATLRADHASGSGLYQRSLAPADHGDNTPPDHQRQGRKVMPWPVACKPSPGLIKKVTGGAGR</sequence>
<keyword evidence="5" id="KW-1185">Reference proteome</keyword>
<protein>
    <recommendedName>
        <fullName evidence="6">Phage integrase family protein</fullName>
    </recommendedName>
</protein>
<comment type="caution">
    <text evidence="4">The sequence shown here is derived from an EMBL/GenBank/DDBJ whole genome shotgun (WGS) entry which is preliminary data.</text>
</comment>
<dbReference type="InterPro" id="IPR013762">
    <property type="entry name" value="Integrase-like_cat_sf"/>
</dbReference>
<dbReference type="Proteomes" id="UP001501598">
    <property type="component" value="Unassembled WGS sequence"/>
</dbReference>
<evidence type="ECO:0000256" key="3">
    <source>
        <dbReference type="SAM" id="MobiDB-lite"/>
    </source>
</evidence>
<gene>
    <name evidence="4" type="ORF">GCM10023175_52200</name>
</gene>
<evidence type="ECO:0000256" key="1">
    <source>
        <dbReference type="ARBA" id="ARBA00023125"/>
    </source>
</evidence>
<dbReference type="Gene3D" id="1.10.443.10">
    <property type="entry name" value="Intergrase catalytic core"/>
    <property type="match status" value="1"/>
</dbReference>
<evidence type="ECO:0000256" key="2">
    <source>
        <dbReference type="ARBA" id="ARBA00023172"/>
    </source>
</evidence>
<dbReference type="InterPro" id="IPR010998">
    <property type="entry name" value="Integrase_recombinase_N"/>
</dbReference>
<organism evidence="4 5">
    <name type="scientific">Pseudonocardia xishanensis</name>
    <dbReference type="NCBI Taxonomy" id="630995"/>
    <lineage>
        <taxon>Bacteria</taxon>
        <taxon>Bacillati</taxon>
        <taxon>Actinomycetota</taxon>
        <taxon>Actinomycetes</taxon>
        <taxon>Pseudonocardiales</taxon>
        <taxon>Pseudonocardiaceae</taxon>
        <taxon>Pseudonocardia</taxon>
    </lineage>
</organism>
<evidence type="ECO:0000313" key="4">
    <source>
        <dbReference type="EMBL" id="GAA4554395.1"/>
    </source>
</evidence>
<feature type="compositionally biased region" description="Basic and acidic residues" evidence="3">
    <location>
        <begin position="404"/>
        <end position="415"/>
    </location>
</feature>
<feature type="compositionally biased region" description="Basic and acidic residues" evidence="3">
    <location>
        <begin position="288"/>
        <end position="298"/>
    </location>
</feature>
<name>A0ABP8RY87_9PSEU</name>
<feature type="region of interest" description="Disordered" evidence="3">
    <location>
        <begin position="253"/>
        <end position="323"/>
    </location>
</feature>
<evidence type="ECO:0008006" key="6">
    <source>
        <dbReference type="Google" id="ProtNLM"/>
    </source>
</evidence>
<accession>A0ABP8RY87</accession>
<feature type="compositionally biased region" description="Basic and acidic residues" evidence="3">
    <location>
        <begin position="260"/>
        <end position="271"/>
    </location>
</feature>
<dbReference type="SUPFAM" id="SSF56349">
    <property type="entry name" value="DNA breaking-rejoining enzymes"/>
    <property type="match status" value="1"/>
</dbReference>
<reference evidence="5" key="1">
    <citation type="journal article" date="2019" name="Int. J. Syst. Evol. Microbiol.">
        <title>The Global Catalogue of Microorganisms (GCM) 10K type strain sequencing project: providing services to taxonomists for standard genome sequencing and annotation.</title>
        <authorList>
            <consortium name="The Broad Institute Genomics Platform"/>
            <consortium name="The Broad Institute Genome Sequencing Center for Infectious Disease"/>
            <person name="Wu L."/>
            <person name="Ma J."/>
        </authorList>
    </citation>
    <scope>NUCLEOTIDE SEQUENCE [LARGE SCALE GENOMIC DNA]</scope>
    <source>
        <strain evidence="5">JCM 17906</strain>
    </source>
</reference>
<proteinExistence type="predicted"/>
<feature type="region of interest" description="Disordered" evidence="3">
    <location>
        <begin position="385"/>
        <end position="443"/>
    </location>
</feature>
<dbReference type="InterPro" id="IPR011010">
    <property type="entry name" value="DNA_brk_join_enz"/>
</dbReference>